<evidence type="ECO:0000313" key="2">
    <source>
        <dbReference type="Proteomes" id="UP000324575"/>
    </source>
</evidence>
<accession>A0A5M8NYT5</accession>
<reference evidence="1 2" key="1">
    <citation type="submission" date="2019-03" db="EMBL/GenBank/DDBJ databases">
        <title>Single cell metagenomics reveals metabolic interactions within the superorganism composed of flagellate Streblomastix strix and complex community of Bacteroidetes bacteria on its surface.</title>
        <authorList>
            <person name="Treitli S.C."/>
            <person name="Kolisko M."/>
            <person name="Husnik F."/>
            <person name="Keeling P."/>
            <person name="Hampl V."/>
        </authorList>
    </citation>
    <scope>NUCLEOTIDE SEQUENCE [LARGE SCALE GENOMIC DNA]</scope>
    <source>
        <strain evidence="1">St1</strain>
    </source>
</reference>
<gene>
    <name evidence="1" type="ORF">EZS26_002558</name>
</gene>
<dbReference type="PIRSF" id="PIRSF031924">
    <property type="entry name" value="Pi-irrepressible_AP"/>
    <property type="match status" value="1"/>
</dbReference>
<keyword evidence="1" id="KW-0378">Hydrolase</keyword>
<evidence type="ECO:0000313" key="1">
    <source>
        <dbReference type="EMBL" id="KAA6301249.1"/>
    </source>
</evidence>
<dbReference type="EMBL" id="SNRX01000022">
    <property type="protein sequence ID" value="KAA6301249.1"/>
    <property type="molecule type" value="Genomic_DNA"/>
</dbReference>
<dbReference type="InterPro" id="IPR002591">
    <property type="entry name" value="Phosphodiest/P_Trfase"/>
</dbReference>
<dbReference type="InterPro" id="IPR017850">
    <property type="entry name" value="Alkaline_phosphatase_core_sf"/>
</dbReference>
<proteinExistence type="predicted"/>
<dbReference type="Pfam" id="PF01663">
    <property type="entry name" value="Phosphodiest"/>
    <property type="match status" value="1"/>
</dbReference>
<dbReference type="GO" id="GO:0004035">
    <property type="term" value="F:alkaline phosphatase activity"/>
    <property type="evidence" value="ECO:0007669"/>
    <property type="project" value="UniProtKB-EC"/>
</dbReference>
<organism evidence="1 2">
    <name type="scientific">Candidatus Ordinivivax streblomastigis</name>
    <dbReference type="NCBI Taxonomy" id="2540710"/>
    <lineage>
        <taxon>Bacteria</taxon>
        <taxon>Pseudomonadati</taxon>
        <taxon>Bacteroidota</taxon>
        <taxon>Bacteroidia</taxon>
        <taxon>Bacteroidales</taxon>
        <taxon>Candidatus Ordinivivax</taxon>
    </lineage>
</organism>
<dbReference type="AlphaFoldDB" id="A0A5M8NYT5"/>
<dbReference type="Proteomes" id="UP000324575">
    <property type="component" value="Unassembled WGS sequence"/>
</dbReference>
<dbReference type="EC" id="3.1.3.1" evidence="1"/>
<dbReference type="SUPFAM" id="SSF53649">
    <property type="entry name" value="Alkaline phosphatase-like"/>
    <property type="match status" value="1"/>
</dbReference>
<dbReference type="InterPro" id="IPR026263">
    <property type="entry name" value="Alkaline_phosphatase_prok"/>
</dbReference>
<dbReference type="CDD" id="cd16016">
    <property type="entry name" value="AP-SPAP"/>
    <property type="match status" value="1"/>
</dbReference>
<name>A0A5M8NYT5_9BACT</name>
<dbReference type="Gene3D" id="3.30.1360.150">
    <property type="match status" value="1"/>
</dbReference>
<sequence length="534" mass="61021">MIIWKTQVFHVSLQHHFQCTMNKWFSSLISFIAITGLQAQHPIDRPKLVVSIVVDQLRGDYLQYFSSTFGEKGFKRLMQEGLFYHSVDFGFPNLSQASSTAAIYTGSYPYYNGIIGDTRFDFNTNGEISIVSDEHFMGNYTSNRVSPFALLSSTVGDELKIASQGQGKVYSIAPNAEEAILSGGKYANCAFWLDESNGKWATSTYYKDIPGYVDNYNASDAIGNYPEKQWDQSHAYYNGLPYATSLSTPFSYRFTKTDKDRYTKIKQTSLMNMEVTKLAGRFLENAGFTRNLSSDLLTLTYYAGNYTYNPNQDDYSYEIQDIYYRLDKEIENLLDLIDRKVGLKHTLILLTSTGYYDAVQKPSKKFKPAGEFHPNRCTSLLNMYLMAIYGQGNWVTGYFNQQLFLNKKLIEDKKVDGRELLRHAAEFTNQFSGVQEVTTSAEPHRGMNKNLSGDIFIELQPGWVIVNEKHSEKPQYTREKAIQPPLFIFGENIRKEQVFRPVKATEIAATLCYILRIRPPTACKDFPLQEIITN</sequence>
<protein>
    <submittedName>
        <fullName evidence="1">Alkaline phosphatase PafA</fullName>
        <ecNumber evidence="1">3.1.3.1</ecNumber>
    </submittedName>
</protein>
<comment type="caution">
    <text evidence="1">The sequence shown here is derived from an EMBL/GenBank/DDBJ whole genome shotgun (WGS) entry which is preliminary data.</text>
</comment>
<dbReference type="Gene3D" id="3.40.720.10">
    <property type="entry name" value="Alkaline Phosphatase, subunit A"/>
    <property type="match status" value="1"/>
</dbReference>